<gene>
    <name evidence="1" type="primary">Contig18242.g19382</name>
    <name evidence="1" type="ORF">STYLEM_13561</name>
</gene>
<reference evidence="1 2" key="1">
    <citation type="submission" date="2014-06" db="EMBL/GenBank/DDBJ databases">
        <authorList>
            <person name="Swart Estienne"/>
        </authorList>
    </citation>
    <scope>NUCLEOTIDE SEQUENCE [LARGE SCALE GENOMIC DNA]</scope>
    <source>
        <strain evidence="1 2">130c</strain>
    </source>
</reference>
<dbReference type="AlphaFoldDB" id="A0A078ATI4"/>
<dbReference type="OrthoDB" id="309674at2759"/>
<sequence length="137" mass="15680">MSASKAAVEVINVASRKHLVTGGPCLWVSKLLHEKGVLSSNRIWEEYLKDQSVEKDLIKSKSYLKNKILYQMHLQGKIDQGKAIDMTQYNKSGWALNTKVAFKNIAPDILAQIEPLPVVTRKDYKEYLRNNNIPYDF</sequence>
<protein>
    <submittedName>
        <fullName evidence="1">Uncharacterized protein</fullName>
    </submittedName>
</protein>
<dbReference type="InParanoid" id="A0A078ATI4"/>
<organism evidence="1 2">
    <name type="scientific">Stylonychia lemnae</name>
    <name type="common">Ciliate</name>
    <dbReference type="NCBI Taxonomy" id="5949"/>
    <lineage>
        <taxon>Eukaryota</taxon>
        <taxon>Sar</taxon>
        <taxon>Alveolata</taxon>
        <taxon>Ciliophora</taxon>
        <taxon>Intramacronucleata</taxon>
        <taxon>Spirotrichea</taxon>
        <taxon>Stichotrichia</taxon>
        <taxon>Sporadotrichida</taxon>
        <taxon>Oxytrichidae</taxon>
        <taxon>Stylonychinae</taxon>
        <taxon>Stylonychia</taxon>
    </lineage>
</organism>
<evidence type="ECO:0000313" key="1">
    <source>
        <dbReference type="EMBL" id="CDW84497.1"/>
    </source>
</evidence>
<dbReference type="EMBL" id="CCKQ01012858">
    <property type="protein sequence ID" value="CDW84497.1"/>
    <property type="molecule type" value="Genomic_DNA"/>
</dbReference>
<keyword evidence="2" id="KW-1185">Reference proteome</keyword>
<name>A0A078ATI4_STYLE</name>
<dbReference type="Proteomes" id="UP000039865">
    <property type="component" value="Unassembled WGS sequence"/>
</dbReference>
<proteinExistence type="predicted"/>
<evidence type="ECO:0000313" key="2">
    <source>
        <dbReference type="Proteomes" id="UP000039865"/>
    </source>
</evidence>
<accession>A0A078ATI4</accession>